<dbReference type="InterPro" id="IPR000073">
    <property type="entry name" value="AB_hydrolase_1"/>
</dbReference>
<feature type="domain" description="AB hydrolase-1" evidence="3">
    <location>
        <begin position="31"/>
        <end position="226"/>
    </location>
</feature>
<dbReference type="PANTHER" id="PTHR22946:SF5">
    <property type="entry name" value="PEPTIDASE S9 PROLYL OLIGOPEPTIDASE CATALYTIC DOMAIN-CONTAINING PROTEIN"/>
    <property type="match status" value="1"/>
</dbReference>
<organism evidence="4 5">
    <name type="scientific">Pseudoxanthomonas winnipegensis</name>
    <dbReference type="NCBI Taxonomy" id="2480810"/>
    <lineage>
        <taxon>Bacteria</taxon>
        <taxon>Pseudomonadati</taxon>
        <taxon>Pseudomonadota</taxon>
        <taxon>Gammaproteobacteria</taxon>
        <taxon>Lysobacterales</taxon>
        <taxon>Lysobacteraceae</taxon>
        <taxon>Pseudoxanthomonas</taxon>
    </lineage>
</organism>
<evidence type="ECO:0000313" key="4">
    <source>
        <dbReference type="EMBL" id="TAA25593.1"/>
    </source>
</evidence>
<dbReference type="InterPro" id="IPR029058">
    <property type="entry name" value="AB_hydrolase_fold"/>
</dbReference>
<keyword evidence="4" id="KW-0378">Hydrolase</keyword>
<protein>
    <submittedName>
        <fullName evidence="4">Alpha/beta fold hydrolase</fullName>
    </submittedName>
</protein>
<evidence type="ECO:0000256" key="2">
    <source>
        <dbReference type="SAM" id="MobiDB-lite"/>
    </source>
</evidence>
<dbReference type="OrthoDB" id="8638755at2"/>
<proteinExistence type="inferred from homology"/>
<dbReference type="RefSeq" id="WP_130551218.1">
    <property type="nucleotide sequence ID" value="NZ_SHMC01000003.1"/>
</dbReference>
<comment type="similarity">
    <text evidence="1">Belongs to the AB hydrolase superfamily. FUS2 hydrolase family.</text>
</comment>
<dbReference type="Gene3D" id="3.40.50.1820">
    <property type="entry name" value="alpha/beta hydrolase"/>
    <property type="match status" value="1"/>
</dbReference>
<dbReference type="Proteomes" id="UP000292627">
    <property type="component" value="Unassembled WGS sequence"/>
</dbReference>
<evidence type="ECO:0000313" key="5">
    <source>
        <dbReference type="Proteomes" id="UP000292627"/>
    </source>
</evidence>
<dbReference type="EMBL" id="SHMC01000003">
    <property type="protein sequence ID" value="TAA25593.1"/>
    <property type="molecule type" value="Genomic_DNA"/>
</dbReference>
<dbReference type="Pfam" id="PF12697">
    <property type="entry name" value="Abhydrolase_6"/>
    <property type="match status" value="1"/>
</dbReference>
<comment type="caution">
    <text evidence="4">The sequence shown here is derived from an EMBL/GenBank/DDBJ whole genome shotgun (WGS) entry which is preliminary data.</text>
</comment>
<evidence type="ECO:0000259" key="3">
    <source>
        <dbReference type="Pfam" id="PF12697"/>
    </source>
</evidence>
<dbReference type="SUPFAM" id="SSF53474">
    <property type="entry name" value="alpha/beta-Hydrolases"/>
    <property type="match status" value="1"/>
</dbReference>
<gene>
    <name evidence="4" type="ORF">EA660_09090</name>
</gene>
<dbReference type="GO" id="GO:0016787">
    <property type="term" value="F:hydrolase activity"/>
    <property type="evidence" value="ECO:0007669"/>
    <property type="project" value="UniProtKB-KW"/>
</dbReference>
<dbReference type="AlphaFoldDB" id="A0A4Q8LAD8"/>
<feature type="region of interest" description="Disordered" evidence="2">
    <location>
        <begin position="247"/>
        <end position="280"/>
    </location>
</feature>
<dbReference type="InterPro" id="IPR050261">
    <property type="entry name" value="FrsA_esterase"/>
</dbReference>
<dbReference type="PANTHER" id="PTHR22946">
    <property type="entry name" value="DIENELACTONE HYDROLASE DOMAIN-CONTAINING PROTEIN-RELATED"/>
    <property type="match status" value="1"/>
</dbReference>
<evidence type="ECO:0000256" key="1">
    <source>
        <dbReference type="ARBA" id="ARBA00038115"/>
    </source>
</evidence>
<sequence>MDVTLEHIGFEVDDAALSGTLLAPARALPGVLFVHGWGGSQDHDLARAREAAGLGVVCLTFDLRGHEGDAQMLERVTRQQNLDDLLAAYDWFVQQPNVDGNAITVVGISYGAYLAAILSSLRPVRWLALRTPALYKDEGWELPKRQLHQDPDLIPFRHRQVQWKDNRALRACAEFRGDALIVEAELDQIIPHQVIENYMAAFTRARSRTSRVIAGADHAFSEKPAQRTYTTVLVKWLTEMVVGAREQAAREKIDERKRVRDGKTPSASPQTVAKADAATK</sequence>
<name>A0A4Q8LAD8_9GAMM</name>
<feature type="compositionally biased region" description="Basic and acidic residues" evidence="2">
    <location>
        <begin position="247"/>
        <end position="263"/>
    </location>
</feature>
<accession>A0A4Q8LAD8</accession>
<reference evidence="4 5" key="1">
    <citation type="submission" date="2019-02" db="EMBL/GenBank/DDBJ databases">
        <title>WGS of Pseudoxanthomonas species novum from clinical isolates.</title>
        <authorList>
            <person name="Bernier A.-M."/>
            <person name="Bernard K."/>
            <person name="Vachon A."/>
        </authorList>
    </citation>
    <scope>NUCLEOTIDE SEQUENCE [LARGE SCALE GENOMIC DNA]</scope>
    <source>
        <strain evidence="4 5">NML171200</strain>
    </source>
</reference>